<feature type="region of interest" description="Disordered" evidence="1">
    <location>
        <begin position="728"/>
        <end position="855"/>
    </location>
</feature>
<feature type="region of interest" description="Disordered" evidence="1">
    <location>
        <begin position="404"/>
        <end position="423"/>
    </location>
</feature>
<evidence type="ECO:0000256" key="1">
    <source>
        <dbReference type="SAM" id="MobiDB-lite"/>
    </source>
</evidence>
<organism evidence="3 4">
    <name type="scientific">Triparma laevis f. inornata</name>
    <dbReference type="NCBI Taxonomy" id="1714386"/>
    <lineage>
        <taxon>Eukaryota</taxon>
        <taxon>Sar</taxon>
        <taxon>Stramenopiles</taxon>
        <taxon>Ochrophyta</taxon>
        <taxon>Bolidophyceae</taxon>
        <taxon>Parmales</taxon>
        <taxon>Triparmaceae</taxon>
        <taxon>Triparma</taxon>
    </lineage>
</organism>
<feature type="compositionally biased region" description="Acidic residues" evidence="1">
    <location>
        <begin position="808"/>
        <end position="855"/>
    </location>
</feature>
<dbReference type="GO" id="GO:0007018">
    <property type="term" value="P:microtubule-based movement"/>
    <property type="evidence" value="ECO:0007669"/>
    <property type="project" value="InterPro"/>
</dbReference>
<accession>A0A9W7EBP6</accession>
<proteinExistence type="predicted"/>
<sequence>MSYDPSNAELYTKECGWNKSQFKPGIPEYDATFDPACGFLRRNKPNAAMKLLKKSNSTGKPIPHRKLRQLNDRAGRVGQDVMNNPFKDELREAARQVCINTVEWRDGSGGGDLPRPFLWHGENYLLKMSKKHKMISNPLMLPNTLQEETADTEALDATVTDSKKKKERQVLRAAEKILRLEQKFKDAVEAAVDTNFTSNNNNNNGEDDGSYNSMGSEQSEDYESELMSWYDKAQAQLLALSQPISGYTKHKSRNLGDFGDDRKQGVPGQANFQREPENHYPQPRRLTEILAPQFGIQTLIDQPTVPTRENPGTLLTNDGGILSTIPVRSDFGETTYTPNAVPPPVSKTMDRQQVVEHARRKSTLAPKGPQNVQSRLFEPTPASSGGGEPAGLNTREGAVNVKKRAPSVMVKKKKSRRGKKPQAYSAGQIAGLVDDEDVAELRKIENPKDVMAMVAAAVVILLSPGKELPKDVSWAGFKKVLADKNFVTNLITLEASNLSGFKARALNAYLMNNRFIPYKIAKVSAPGAKLAAWCFVTLKNCDSFEWPESLAMEKVLEGMEEHLVTKKPALKPIKASKKTTSAPKAKVVAKAKEVATAAKIVKKIKTNQKTPKNQQAPKDVGAQLYSGTRTIGGGKSFFISAFDTHSKSSLFVKAYDPSTSEEYRLTVPMPPTLSSQVAIENYAKGTLLNQLNFVPARLSNKAYLEFADKPVVGSSVAVAPKISQPKKVAKPKPVKKAAPAPAPALAPAPAPAVVPKKKTGPKPMLPPDYKIEEEEAPDYFEDDFEEKDSVVEVEEKKAESIEKPITDEPLDEPISEIEAVEDDSVEDEVKDEVAEEDVAEDYEEEYGEEFEMGDDEAATKLQQRARISMAKKKVKKKKEEKEMDHAAKKLQGRVRIRKAKKRVKKIRDEKSKAAAGDDEEEYSEEEYEDEDFDDDFEDEE</sequence>
<evidence type="ECO:0000313" key="4">
    <source>
        <dbReference type="Proteomes" id="UP001162640"/>
    </source>
</evidence>
<feature type="compositionally biased region" description="Acidic residues" evidence="1">
    <location>
        <begin position="916"/>
        <end position="940"/>
    </location>
</feature>
<feature type="compositionally biased region" description="Pro residues" evidence="1">
    <location>
        <begin position="740"/>
        <end position="752"/>
    </location>
</feature>
<feature type="compositionally biased region" description="Basic residues" evidence="1">
    <location>
        <begin position="404"/>
        <end position="420"/>
    </location>
</feature>
<dbReference type="GO" id="GO:0030286">
    <property type="term" value="C:dynein complex"/>
    <property type="evidence" value="ECO:0007669"/>
    <property type="project" value="InterPro"/>
</dbReference>
<feature type="domain" description="Dynein heavy chain coiled coil stalk" evidence="2">
    <location>
        <begin position="424"/>
        <end position="602"/>
    </location>
</feature>
<feature type="compositionally biased region" description="Acidic residues" evidence="1">
    <location>
        <begin position="771"/>
        <end position="786"/>
    </location>
</feature>
<dbReference type="Proteomes" id="UP001162640">
    <property type="component" value="Unassembled WGS sequence"/>
</dbReference>
<comment type="caution">
    <text evidence="3">The sequence shown here is derived from an EMBL/GenBank/DDBJ whole genome shotgun (WGS) entry which is preliminary data.</text>
</comment>
<dbReference type="InterPro" id="IPR024743">
    <property type="entry name" value="Dynein_HC_stalk"/>
</dbReference>
<evidence type="ECO:0000259" key="2">
    <source>
        <dbReference type="Pfam" id="PF12777"/>
    </source>
</evidence>
<dbReference type="InterPro" id="IPR026983">
    <property type="entry name" value="DHC"/>
</dbReference>
<dbReference type="AlphaFoldDB" id="A0A9W7EBP6"/>
<reference evidence="4" key="1">
    <citation type="journal article" date="2023" name="Commun. Biol.">
        <title>Genome analysis of Parmales, the sister group of diatoms, reveals the evolutionary specialization of diatoms from phago-mixotrophs to photoautotrophs.</title>
        <authorList>
            <person name="Ban H."/>
            <person name="Sato S."/>
            <person name="Yoshikawa S."/>
            <person name="Yamada K."/>
            <person name="Nakamura Y."/>
            <person name="Ichinomiya M."/>
            <person name="Sato N."/>
            <person name="Blanc-Mathieu R."/>
            <person name="Endo H."/>
            <person name="Kuwata A."/>
            <person name="Ogata H."/>
        </authorList>
    </citation>
    <scope>NUCLEOTIDE SEQUENCE [LARGE SCALE GENOMIC DNA]</scope>
</reference>
<feature type="region of interest" description="Disordered" evidence="1">
    <location>
        <begin position="871"/>
        <end position="890"/>
    </location>
</feature>
<dbReference type="PANTHER" id="PTHR22878:SF63">
    <property type="entry name" value="DYNEIN AXONEMAL HEAVY CHAIN 10"/>
    <property type="match status" value="1"/>
</dbReference>
<gene>
    <name evidence="3" type="ORF">TL16_g06012</name>
</gene>
<feature type="compositionally biased region" description="Basic residues" evidence="1">
    <location>
        <begin position="896"/>
        <end position="905"/>
    </location>
</feature>
<evidence type="ECO:0000313" key="3">
    <source>
        <dbReference type="EMBL" id="GMH72813.1"/>
    </source>
</evidence>
<feature type="region of interest" description="Disordered" evidence="1">
    <location>
        <begin position="359"/>
        <end position="394"/>
    </location>
</feature>
<feature type="compositionally biased region" description="Basic and acidic residues" evidence="1">
    <location>
        <begin position="787"/>
        <end position="806"/>
    </location>
</feature>
<feature type="region of interest" description="Disordered" evidence="1">
    <location>
        <begin position="896"/>
        <end position="940"/>
    </location>
</feature>
<dbReference type="Pfam" id="PF12777">
    <property type="entry name" value="MT"/>
    <property type="match status" value="1"/>
</dbReference>
<feature type="region of interest" description="Disordered" evidence="1">
    <location>
        <begin position="195"/>
        <end position="223"/>
    </location>
</feature>
<dbReference type="GO" id="GO:0045505">
    <property type="term" value="F:dynein intermediate chain binding"/>
    <property type="evidence" value="ECO:0007669"/>
    <property type="project" value="InterPro"/>
</dbReference>
<dbReference type="GO" id="GO:0051959">
    <property type="term" value="F:dynein light intermediate chain binding"/>
    <property type="evidence" value="ECO:0007669"/>
    <property type="project" value="InterPro"/>
</dbReference>
<dbReference type="Gene3D" id="1.20.920.60">
    <property type="match status" value="1"/>
</dbReference>
<feature type="region of interest" description="Disordered" evidence="1">
    <location>
        <begin position="251"/>
        <end position="281"/>
    </location>
</feature>
<protein>
    <recommendedName>
        <fullName evidence="2">Dynein heavy chain coiled coil stalk domain-containing protein</fullName>
    </recommendedName>
</protein>
<dbReference type="PROSITE" id="PS50096">
    <property type="entry name" value="IQ"/>
    <property type="match status" value="2"/>
</dbReference>
<feature type="compositionally biased region" description="Basic and acidic residues" evidence="1">
    <location>
        <begin position="877"/>
        <end position="887"/>
    </location>
</feature>
<dbReference type="PANTHER" id="PTHR22878">
    <property type="entry name" value="DYNEIN HEAVY CHAIN 6, AXONEMAL-LIKE-RELATED"/>
    <property type="match status" value="1"/>
</dbReference>
<name>A0A9W7EBP6_9STRA</name>
<dbReference type="EMBL" id="BLQM01000179">
    <property type="protein sequence ID" value="GMH72813.1"/>
    <property type="molecule type" value="Genomic_DNA"/>
</dbReference>